<organism evidence="2">
    <name type="scientific">mine drainage metagenome</name>
    <dbReference type="NCBI Taxonomy" id="410659"/>
    <lineage>
        <taxon>unclassified sequences</taxon>
        <taxon>metagenomes</taxon>
        <taxon>ecological metagenomes</taxon>
    </lineage>
</organism>
<name>A0A1J5PJU9_9ZZZZ</name>
<evidence type="ECO:0000313" key="2">
    <source>
        <dbReference type="EMBL" id="OIQ68071.1"/>
    </source>
</evidence>
<dbReference type="AlphaFoldDB" id="A0A1J5PJU9"/>
<evidence type="ECO:0000256" key="1">
    <source>
        <dbReference type="SAM" id="Phobius"/>
    </source>
</evidence>
<dbReference type="EMBL" id="MLJW01005525">
    <property type="protein sequence ID" value="OIQ68071.1"/>
    <property type="molecule type" value="Genomic_DNA"/>
</dbReference>
<keyword evidence="1" id="KW-0472">Membrane</keyword>
<protein>
    <submittedName>
        <fullName evidence="2">Uncharacterized protein</fullName>
    </submittedName>
</protein>
<comment type="caution">
    <text evidence="2">The sequence shown here is derived from an EMBL/GenBank/DDBJ whole genome shotgun (WGS) entry which is preliminary data.</text>
</comment>
<gene>
    <name evidence="2" type="ORF">GALL_503430</name>
</gene>
<keyword evidence="1" id="KW-1133">Transmembrane helix</keyword>
<proteinExistence type="predicted"/>
<keyword evidence="1" id="KW-0812">Transmembrane</keyword>
<sequence length="98" mass="10039">MAAPWILMIGSLPVIAPMILPFAAKNGVDIQQDTAGHTPSVNFGHVPPDSAPAPAPVTMALAPKVFASSCETYCVMVLSAELVPLEITPLSAVMSGAP</sequence>
<feature type="transmembrane region" description="Helical" evidence="1">
    <location>
        <begin position="6"/>
        <end position="24"/>
    </location>
</feature>
<reference evidence="2" key="1">
    <citation type="submission" date="2016-10" db="EMBL/GenBank/DDBJ databases">
        <title>Sequence of Gallionella enrichment culture.</title>
        <authorList>
            <person name="Poehlein A."/>
            <person name="Muehling M."/>
            <person name="Daniel R."/>
        </authorList>
    </citation>
    <scope>NUCLEOTIDE SEQUENCE</scope>
</reference>
<accession>A0A1J5PJU9</accession>